<dbReference type="InterPro" id="IPR033989">
    <property type="entry name" value="CD209-like_CTLD"/>
</dbReference>
<proteinExistence type="predicted"/>
<evidence type="ECO:0000313" key="8">
    <source>
        <dbReference type="RefSeq" id="XP_031441133.1"/>
    </source>
</evidence>
<keyword evidence="7" id="KW-1185">Reference proteome</keyword>
<dbReference type="InterPro" id="IPR016187">
    <property type="entry name" value="CTDL_fold"/>
</dbReference>
<dbReference type="GO" id="GO:0030246">
    <property type="term" value="F:carbohydrate binding"/>
    <property type="evidence" value="ECO:0007669"/>
    <property type="project" value="UniProtKB-KW"/>
</dbReference>
<evidence type="ECO:0000256" key="4">
    <source>
        <dbReference type="SAM" id="MobiDB-lite"/>
    </source>
</evidence>
<feature type="region of interest" description="Disordered" evidence="4">
    <location>
        <begin position="69"/>
        <end position="88"/>
    </location>
</feature>
<dbReference type="InterPro" id="IPR050111">
    <property type="entry name" value="C-type_lectin/snaclec_domain"/>
</dbReference>
<dbReference type="Pfam" id="PF00059">
    <property type="entry name" value="Lectin_C"/>
    <property type="match status" value="1"/>
</dbReference>
<evidence type="ECO:0000256" key="1">
    <source>
        <dbReference type="ARBA" id="ARBA00022734"/>
    </source>
</evidence>
<gene>
    <name evidence="8" type="primary">LOC116224691</name>
</gene>
<dbReference type="RefSeq" id="XP_031441133.1">
    <property type="nucleotide sequence ID" value="XM_031585273.2"/>
</dbReference>
<dbReference type="PANTHER" id="PTHR22803">
    <property type="entry name" value="MANNOSE, PHOSPHOLIPASE, LECTIN RECEPTOR RELATED"/>
    <property type="match status" value="1"/>
</dbReference>
<keyword evidence="2" id="KW-1015">Disulfide bond</keyword>
<evidence type="ECO:0000259" key="6">
    <source>
        <dbReference type="PROSITE" id="PS50041"/>
    </source>
</evidence>
<dbReference type="OrthoDB" id="8950604at2759"/>
<dbReference type="SMART" id="SM00034">
    <property type="entry name" value="CLECT"/>
    <property type="match status" value="1"/>
</dbReference>
<dbReference type="InterPro" id="IPR018378">
    <property type="entry name" value="C-type_lectin_CS"/>
</dbReference>
<accession>A0A6P8GQY5</accession>
<protein>
    <submittedName>
        <fullName evidence="8">CD209 antigen-like</fullName>
    </submittedName>
</protein>
<evidence type="ECO:0000313" key="7">
    <source>
        <dbReference type="Proteomes" id="UP000515152"/>
    </source>
</evidence>
<dbReference type="AlphaFoldDB" id="A0A6P8GQY5"/>
<sequence length="298" mass="34143">MAEGGFERMDNVEERRSQDDEIFTRKMFNMMHISRDSKKGFYKLAMVCLGLLCVILLIVIISHKSHNSNDNMSDGRFQPQTSDNLTHETSYSNLKKQMDLLLTSHNTLIQDNSQLLTRYNNLTDNINIMQTGYNNLILQKLQLDDKCNNLAKDKEHLETNYNNLTRQRTKFDSRLADGWIARKLSLYKVSSEEKSWAESRKSCLNMGADLVIVNDKDEQVFLLPYKSYWIGLSDTQEEGVWRWVDGTALTGGYWAPGEPNNAGGEDCAEISSRASKPNQAWNDVPCSKACLFICEDRI</sequence>
<feature type="domain" description="C-type lectin" evidence="6">
    <location>
        <begin position="187"/>
        <end position="295"/>
    </location>
</feature>
<dbReference type="InterPro" id="IPR016186">
    <property type="entry name" value="C-type_lectin-like/link_sf"/>
</dbReference>
<name>A0A6P8GQY5_CLUHA</name>
<evidence type="ECO:0000256" key="5">
    <source>
        <dbReference type="SAM" id="Phobius"/>
    </source>
</evidence>
<feature type="transmembrane region" description="Helical" evidence="5">
    <location>
        <begin position="40"/>
        <end position="61"/>
    </location>
</feature>
<evidence type="ECO:0000256" key="3">
    <source>
        <dbReference type="SAM" id="Coils"/>
    </source>
</evidence>
<reference evidence="8" key="1">
    <citation type="submission" date="2025-08" db="UniProtKB">
        <authorList>
            <consortium name="RefSeq"/>
        </authorList>
    </citation>
    <scope>IDENTIFICATION</scope>
</reference>
<dbReference type="SUPFAM" id="SSF56436">
    <property type="entry name" value="C-type lectin-like"/>
    <property type="match status" value="1"/>
</dbReference>
<dbReference type="Proteomes" id="UP000515152">
    <property type="component" value="Chromosome 18"/>
</dbReference>
<keyword evidence="5" id="KW-0472">Membrane</keyword>
<keyword evidence="1" id="KW-0430">Lectin</keyword>
<keyword evidence="5" id="KW-0812">Transmembrane</keyword>
<dbReference type="Gene3D" id="3.10.100.10">
    <property type="entry name" value="Mannose-Binding Protein A, subunit A"/>
    <property type="match status" value="1"/>
</dbReference>
<dbReference type="GeneID" id="116224691"/>
<dbReference type="KEGG" id="char:116224691"/>
<dbReference type="InterPro" id="IPR001304">
    <property type="entry name" value="C-type_lectin-like"/>
</dbReference>
<organism evidence="7 8">
    <name type="scientific">Clupea harengus</name>
    <name type="common">Atlantic herring</name>
    <dbReference type="NCBI Taxonomy" id="7950"/>
    <lineage>
        <taxon>Eukaryota</taxon>
        <taxon>Metazoa</taxon>
        <taxon>Chordata</taxon>
        <taxon>Craniata</taxon>
        <taxon>Vertebrata</taxon>
        <taxon>Euteleostomi</taxon>
        <taxon>Actinopterygii</taxon>
        <taxon>Neopterygii</taxon>
        <taxon>Teleostei</taxon>
        <taxon>Clupei</taxon>
        <taxon>Clupeiformes</taxon>
        <taxon>Clupeoidei</taxon>
        <taxon>Clupeidae</taxon>
        <taxon>Clupea</taxon>
    </lineage>
</organism>
<dbReference type="PROSITE" id="PS00615">
    <property type="entry name" value="C_TYPE_LECTIN_1"/>
    <property type="match status" value="1"/>
</dbReference>
<evidence type="ECO:0000256" key="2">
    <source>
        <dbReference type="ARBA" id="ARBA00023157"/>
    </source>
</evidence>
<keyword evidence="3" id="KW-0175">Coiled coil</keyword>
<dbReference type="PROSITE" id="PS50041">
    <property type="entry name" value="C_TYPE_LECTIN_2"/>
    <property type="match status" value="1"/>
</dbReference>
<feature type="coiled-coil region" evidence="3">
    <location>
        <begin position="140"/>
        <end position="174"/>
    </location>
</feature>
<dbReference type="Gene3D" id="1.20.5.1000">
    <property type="entry name" value="arf6 gtpase in complex with a specific effector, jip4"/>
    <property type="match status" value="1"/>
</dbReference>
<dbReference type="SUPFAM" id="SSF90257">
    <property type="entry name" value="Myosin rod fragments"/>
    <property type="match status" value="1"/>
</dbReference>
<keyword evidence="5" id="KW-1133">Transmembrane helix</keyword>
<dbReference type="CDD" id="cd03590">
    <property type="entry name" value="CLECT_DC-SIGN_like"/>
    <property type="match status" value="1"/>
</dbReference>